<dbReference type="PANTHER" id="PTHR30244:SF36">
    <property type="entry name" value="3-OXO-GLUCOSE-6-PHOSPHATE:GLUTAMATE AMINOTRANSFERASE"/>
    <property type="match status" value="1"/>
</dbReference>
<evidence type="ECO:0000256" key="2">
    <source>
        <dbReference type="ARBA" id="ARBA00037999"/>
    </source>
</evidence>
<comment type="caution">
    <text evidence="6">The sequence shown here is derived from an EMBL/GenBank/DDBJ whole genome shotgun (WGS) entry which is preliminary data.</text>
</comment>
<feature type="modified residue" description="N6-(pyridoxal phosphate)lysine" evidence="4">
    <location>
        <position position="228"/>
    </location>
</feature>
<dbReference type="GO" id="GO:0008483">
    <property type="term" value="F:transaminase activity"/>
    <property type="evidence" value="ECO:0007669"/>
    <property type="project" value="TreeGrafter"/>
</dbReference>
<dbReference type="GO" id="GO:0030170">
    <property type="term" value="F:pyridoxal phosphate binding"/>
    <property type="evidence" value="ECO:0007669"/>
    <property type="project" value="TreeGrafter"/>
</dbReference>
<dbReference type="Proteomes" id="UP000050465">
    <property type="component" value="Unassembled WGS sequence"/>
</dbReference>
<dbReference type="InterPro" id="IPR000653">
    <property type="entry name" value="DegT/StrS_aminotransferase"/>
</dbReference>
<dbReference type="STRING" id="1666911.HLUCCA11_14095"/>
<evidence type="ECO:0000313" key="6">
    <source>
        <dbReference type="EMBL" id="KPQ34640.1"/>
    </source>
</evidence>
<dbReference type="AlphaFoldDB" id="A0A0P7ZWA5"/>
<dbReference type="Pfam" id="PF01041">
    <property type="entry name" value="DegT_DnrJ_EryC1"/>
    <property type="match status" value="1"/>
</dbReference>
<keyword evidence="1 4" id="KW-0663">Pyridoxal phosphate</keyword>
<sequence>MTSFVPIAAHLPPAQLTAANLTAAKAPVPFVDLSWQHNPIQADILAVVEAVLAKGDYVLGQAVTEFEAAFAQACYQTTQVNDLVGDEPALDSTPYGVGVGCGTDAIALGLRACGICEGDEVILPANTFVATLIGITAAGAVPIFVDCDPQTALMDLTAAAAAITPKTRAIVPVHLYGQMVSPQGLLALAAQHNLIVLEDSAQAHLAEREGYRAGSVGLAAAFSFYPSKNLGALGDGGMLVTREEVVAQTVRSLRNYGATRKYFHTDPGGTNSRLDTLQAGVLLLKLPHLQAWNSVRNRLAAYYDSALAPLATDGLLPIKNISGQGHVYHLYVLRVTHDCPLDRTRLQLALEQQGIQTGIHYPIPCHLQPAYKSLGYRAGDFPHAEMLSQEILSLPMYPGLTTAQIDRVVETIKSVVSAAKIQTLQDSGIILDPGLDHGDLT</sequence>
<gene>
    <name evidence="6" type="ORF">HLUCCA11_14095</name>
</gene>
<evidence type="ECO:0000256" key="1">
    <source>
        <dbReference type="ARBA" id="ARBA00022898"/>
    </source>
</evidence>
<dbReference type="Gene3D" id="3.90.1150.10">
    <property type="entry name" value="Aspartate Aminotransferase, domain 1"/>
    <property type="match status" value="1"/>
</dbReference>
<evidence type="ECO:0000313" key="7">
    <source>
        <dbReference type="Proteomes" id="UP000050465"/>
    </source>
</evidence>
<comment type="similarity">
    <text evidence="2 5">Belongs to the DegT/DnrJ/EryC1 family.</text>
</comment>
<dbReference type="EMBL" id="LJZR01000018">
    <property type="protein sequence ID" value="KPQ34640.1"/>
    <property type="molecule type" value="Genomic_DNA"/>
</dbReference>
<reference evidence="6 7" key="1">
    <citation type="submission" date="2015-09" db="EMBL/GenBank/DDBJ databases">
        <title>Identification and resolution of microdiversity through metagenomic sequencing of parallel consortia.</title>
        <authorList>
            <person name="Nelson W.C."/>
            <person name="Romine M.F."/>
            <person name="Lindemann S.R."/>
        </authorList>
    </citation>
    <scope>NUCLEOTIDE SEQUENCE [LARGE SCALE GENOMIC DNA]</scope>
    <source>
        <strain evidence="6">Ana</strain>
    </source>
</reference>
<evidence type="ECO:0000256" key="4">
    <source>
        <dbReference type="PIRSR" id="PIRSR000390-2"/>
    </source>
</evidence>
<evidence type="ECO:0000256" key="3">
    <source>
        <dbReference type="PIRSR" id="PIRSR000390-1"/>
    </source>
</evidence>
<proteinExistence type="inferred from homology"/>
<name>A0A0P7ZWA5_9CYAN</name>
<dbReference type="GO" id="GO:0000271">
    <property type="term" value="P:polysaccharide biosynthetic process"/>
    <property type="evidence" value="ECO:0007669"/>
    <property type="project" value="TreeGrafter"/>
</dbReference>
<dbReference type="Gene3D" id="3.40.640.10">
    <property type="entry name" value="Type I PLP-dependent aspartate aminotransferase-like (Major domain)"/>
    <property type="match status" value="1"/>
</dbReference>
<dbReference type="CDD" id="cd00616">
    <property type="entry name" value="AHBA_syn"/>
    <property type="match status" value="1"/>
</dbReference>
<dbReference type="PANTHER" id="PTHR30244">
    <property type="entry name" value="TRANSAMINASE"/>
    <property type="match status" value="1"/>
</dbReference>
<dbReference type="InterPro" id="IPR015422">
    <property type="entry name" value="PyrdxlP-dep_Trfase_small"/>
</dbReference>
<dbReference type="SUPFAM" id="SSF53383">
    <property type="entry name" value="PLP-dependent transferases"/>
    <property type="match status" value="1"/>
</dbReference>
<dbReference type="PATRIC" id="fig|1666911.3.peg.65"/>
<accession>A0A0P7ZWA5</accession>
<dbReference type="InterPro" id="IPR015421">
    <property type="entry name" value="PyrdxlP-dep_Trfase_major"/>
</dbReference>
<feature type="active site" description="Proton acceptor" evidence="3">
    <location>
        <position position="228"/>
    </location>
</feature>
<organism evidence="6 7">
    <name type="scientific">Phormidesmis priestleyi Ana</name>
    <dbReference type="NCBI Taxonomy" id="1666911"/>
    <lineage>
        <taxon>Bacteria</taxon>
        <taxon>Bacillati</taxon>
        <taxon>Cyanobacteriota</taxon>
        <taxon>Cyanophyceae</taxon>
        <taxon>Leptolyngbyales</taxon>
        <taxon>Leptolyngbyaceae</taxon>
        <taxon>Phormidesmis</taxon>
    </lineage>
</organism>
<protein>
    <submittedName>
        <fullName evidence="6">Putative pyridoxal phosphate-dependent enzyme apparently involved in regulation of cell wall biogen</fullName>
    </submittedName>
</protein>
<dbReference type="InterPro" id="IPR015424">
    <property type="entry name" value="PyrdxlP-dep_Trfase"/>
</dbReference>
<evidence type="ECO:0000256" key="5">
    <source>
        <dbReference type="RuleBase" id="RU004508"/>
    </source>
</evidence>